<dbReference type="Proteomes" id="UP000217790">
    <property type="component" value="Unassembled WGS sequence"/>
</dbReference>
<dbReference type="AlphaFoldDB" id="A0A2H3CTB5"/>
<keyword evidence="3" id="KW-1185">Reference proteome</keyword>
<name>A0A2H3CTB5_ARMGA</name>
<dbReference type="EMBL" id="KZ293755">
    <property type="protein sequence ID" value="PBK79997.1"/>
    <property type="molecule type" value="Genomic_DNA"/>
</dbReference>
<gene>
    <name evidence="2" type="ORF">ARMGADRAFT_1040401</name>
</gene>
<evidence type="ECO:0000313" key="2">
    <source>
        <dbReference type="EMBL" id="PBK79997.1"/>
    </source>
</evidence>
<reference evidence="3" key="1">
    <citation type="journal article" date="2017" name="Nat. Ecol. Evol.">
        <title>Genome expansion and lineage-specific genetic innovations in the forest pathogenic fungi Armillaria.</title>
        <authorList>
            <person name="Sipos G."/>
            <person name="Prasanna A.N."/>
            <person name="Walter M.C."/>
            <person name="O'Connor E."/>
            <person name="Balint B."/>
            <person name="Krizsan K."/>
            <person name="Kiss B."/>
            <person name="Hess J."/>
            <person name="Varga T."/>
            <person name="Slot J."/>
            <person name="Riley R."/>
            <person name="Boka B."/>
            <person name="Rigling D."/>
            <person name="Barry K."/>
            <person name="Lee J."/>
            <person name="Mihaltcheva S."/>
            <person name="LaButti K."/>
            <person name="Lipzen A."/>
            <person name="Waldron R."/>
            <person name="Moloney N.M."/>
            <person name="Sperisen C."/>
            <person name="Kredics L."/>
            <person name="Vagvoelgyi C."/>
            <person name="Patrignani A."/>
            <person name="Fitzpatrick D."/>
            <person name="Nagy I."/>
            <person name="Doyle S."/>
            <person name="Anderson J.B."/>
            <person name="Grigoriev I.V."/>
            <person name="Gueldener U."/>
            <person name="Muensterkoetter M."/>
            <person name="Nagy L.G."/>
        </authorList>
    </citation>
    <scope>NUCLEOTIDE SEQUENCE [LARGE SCALE GENOMIC DNA]</scope>
    <source>
        <strain evidence="3">Ar21-2</strain>
    </source>
</reference>
<organism evidence="2 3">
    <name type="scientific">Armillaria gallica</name>
    <name type="common">Bulbous honey fungus</name>
    <name type="synonym">Armillaria bulbosa</name>
    <dbReference type="NCBI Taxonomy" id="47427"/>
    <lineage>
        <taxon>Eukaryota</taxon>
        <taxon>Fungi</taxon>
        <taxon>Dikarya</taxon>
        <taxon>Basidiomycota</taxon>
        <taxon>Agaricomycotina</taxon>
        <taxon>Agaricomycetes</taxon>
        <taxon>Agaricomycetidae</taxon>
        <taxon>Agaricales</taxon>
        <taxon>Marasmiineae</taxon>
        <taxon>Physalacriaceae</taxon>
        <taxon>Armillaria</taxon>
    </lineage>
</organism>
<evidence type="ECO:0000256" key="1">
    <source>
        <dbReference type="SAM" id="Phobius"/>
    </source>
</evidence>
<accession>A0A2H3CTB5</accession>
<protein>
    <submittedName>
        <fullName evidence="2">Uncharacterized protein</fullName>
    </submittedName>
</protein>
<proteinExistence type="predicted"/>
<keyword evidence="1" id="KW-1133">Transmembrane helix</keyword>
<dbReference type="InParanoid" id="A0A2H3CTB5"/>
<evidence type="ECO:0000313" key="3">
    <source>
        <dbReference type="Proteomes" id="UP000217790"/>
    </source>
</evidence>
<feature type="transmembrane region" description="Helical" evidence="1">
    <location>
        <begin position="35"/>
        <end position="59"/>
    </location>
</feature>
<keyword evidence="1" id="KW-0812">Transmembrane</keyword>
<keyword evidence="1" id="KW-0472">Membrane</keyword>
<feature type="transmembrane region" description="Helical" evidence="1">
    <location>
        <begin position="6"/>
        <end position="23"/>
    </location>
</feature>
<dbReference type="OrthoDB" id="2936398at2759"/>
<sequence>MLQFTSECLLIIFIAYPILFFLVETHPRLVHLTPILLLGLTVASTVVISAILNLILWLWGEEGGDEESCFREKGEALSSEDKSIPVGLVDMWKALANLANVRTTERYFGYINPKVHRDLIITNAFIYPSVDVIAIILGIQNSDKFTST</sequence>